<gene>
    <name evidence="1" type="ORF">KUCAC02_001566</name>
</gene>
<proteinExistence type="predicted"/>
<evidence type="ECO:0000313" key="2">
    <source>
        <dbReference type="Proteomes" id="UP001057452"/>
    </source>
</evidence>
<organism evidence="1 2">
    <name type="scientific">Chaenocephalus aceratus</name>
    <name type="common">Blackfin icefish</name>
    <name type="synonym">Chaenichthys aceratus</name>
    <dbReference type="NCBI Taxonomy" id="36190"/>
    <lineage>
        <taxon>Eukaryota</taxon>
        <taxon>Metazoa</taxon>
        <taxon>Chordata</taxon>
        <taxon>Craniata</taxon>
        <taxon>Vertebrata</taxon>
        <taxon>Euteleostomi</taxon>
        <taxon>Actinopterygii</taxon>
        <taxon>Neopterygii</taxon>
        <taxon>Teleostei</taxon>
        <taxon>Neoteleostei</taxon>
        <taxon>Acanthomorphata</taxon>
        <taxon>Eupercaria</taxon>
        <taxon>Perciformes</taxon>
        <taxon>Notothenioidei</taxon>
        <taxon>Channichthyidae</taxon>
        <taxon>Chaenocephalus</taxon>
    </lineage>
</organism>
<protein>
    <submittedName>
        <fullName evidence="1">Uncharacterized protein</fullName>
    </submittedName>
</protein>
<keyword evidence="2" id="KW-1185">Reference proteome</keyword>
<name>A0ACB9XT26_CHAAC</name>
<dbReference type="Proteomes" id="UP001057452">
    <property type="component" value="Chromosome 3"/>
</dbReference>
<sequence length="703" mass="79372">MSTRKRSDIWMHFVGVNQAQARCVASTSTQLATATTTAPQAARKRPKQTTMGGFINRPIQPLQQSKVDQALVKMIATDFQPFTIVEDRGFRAYTAALDPSYVLPSRGTISKRMLPNLFEKVRAELQEQIRTAPAVCLTTDCWTSNTTTSYMSVTCHYITDFKLRSNLLDCFVVAESHESQNLAQELSRVAKEWGIQDKIAACVTDNASNIVKAVNDILKWNHVRCFAHLLNLTVRSSVHQTEIQALILKVKSIAEYVRRSTVASAKLREMQLQMGQVQLRMKQDVATRWNSTYFMMQRAIEIKEPLVSTMALLNPLLPALTPEEWDITKEVCDILKPFEEVTVEMSSERFVTGSKAILMARGLQRIVAHRQRNPSTHEPVKGMVNFLAADLEKRFGQIERVRVLAEATLLDPRFKKHAFVIERNAEETVSRVDAIISTLALINAHMDALDQEEWGALQETCTVLEPFEQVTVEISSESYVTSSKMLLLCRGLQKITAYNQTQVTKRKVTELVTALSTSMDRKFHRMEYNTVLSESTILDPRFKRLAFNDNCAVDEALQRVTAAAARCDLSSQPAQPPGGQEGEEGARAPEVEPQMSAVWRLFDARATEDIARRNPSADAMLEVRSYLEEPLIPRTADPLSWWESKASVYPRLVKVMARRLCIVATSVPSERIFSKTGQIITERRNRINPSKLRHLVFLNANLP</sequence>
<accession>A0ACB9XT26</accession>
<dbReference type="EMBL" id="CM043787">
    <property type="protein sequence ID" value="KAI4829906.1"/>
    <property type="molecule type" value="Genomic_DNA"/>
</dbReference>
<evidence type="ECO:0000313" key="1">
    <source>
        <dbReference type="EMBL" id="KAI4829906.1"/>
    </source>
</evidence>
<reference evidence="1" key="1">
    <citation type="submission" date="2022-05" db="EMBL/GenBank/DDBJ databases">
        <title>Chromosome-level genome of Chaenocephalus aceratus.</title>
        <authorList>
            <person name="Park H."/>
        </authorList>
    </citation>
    <scope>NUCLEOTIDE SEQUENCE</scope>
    <source>
        <strain evidence="1">KU_202001</strain>
    </source>
</reference>
<comment type="caution">
    <text evidence="1">The sequence shown here is derived from an EMBL/GenBank/DDBJ whole genome shotgun (WGS) entry which is preliminary data.</text>
</comment>